<dbReference type="SUPFAM" id="SSF51197">
    <property type="entry name" value="Clavaminate synthase-like"/>
    <property type="match status" value="1"/>
</dbReference>
<reference evidence="1 2" key="1">
    <citation type="submission" date="2017-02" db="EMBL/GenBank/DDBJ databases">
        <title>Genomes of Trichoderma spp. with biocontrol activity.</title>
        <authorList>
            <person name="Gardiner D."/>
            <person name="Kazan K."/>
            <person name="Vos C."/>
            <person name="Harvey P."/>
        </authorList>
    </citation>
    <scope>NUCLEOTIDE SEQUENCE [LARGE SCALE GENOMIC DNA]</scope>
    <source>
        <strain evidence="1 2">A5MH</strain>
    </source>
</reference>
<evidence type="ECO:0000313" key="2">
    <source>
        <dbReference type="Proteomes" id="UP000236546"/>
    </source>
</evidence>
<accession>A0A2K0TJ05</accession>
<name>A0A2K0TJ05_9HYPO</name>
<proteinExistence type="predicted"/>
<sequence>MAIETFKFLTPEPIEHFMTYGWVSIPSAFTREQAQAWTKDLWTRLGYDENDPSTWVLEKINMPVLNTIDVRDFAPKAWGAICELSGGEKRVAEISRLWGDNFIVNFSSAKLKVRIIGPRDLDNWHVDGDSFIHHLDSPNQGLLVIPCITDV</sequence>
<dbReference type="EMBL" id="MTYH01000024">
    <property type="protein sequence ID" value="PNP45492.1"/>
    <property type="molecule type" value="Genomic_DNA"/>
</dbReference>
<dbReference type="OrthoDB" id="4664297at2759"/>
<dbReference type="Proteomes" id="UP000236546">
    <property type="component" value="Unassembled WGS sequence"/>
</dbReference>
<comment type="caution">
    <text evidence="1">The sequence shown here is derived from an EMBL/GenBank/DDBJ whole genome shotgun (WGS) entry which is preliminary data.</text>
</comment>
<protein>
    <submittedName>
        <fullName evidence="1">Uncharacterized protein</fullName>
    </submittedName>
</protein>
<dbReference type="AlphaFoldDB" id="A0A2K0TJ05"/>
<evidence type="ECO:0000313" key="1">
    <source>
        <dbReference type="EMBL" id="PNP45492.1"/>
    </source>
</evidence>
<organism evidence="1 2">
    <name type="scientific">Trichoderma gamsii</name>
    <dbReference type="NCBI Taxonomy" id="398673"/>
    <lineage>
        <taxon>Eukaryota</taxon>
        <taxon>Fungi</taxon>
        <taxon>Dikarya</taxon>
        <taxon>Ascomycota</taxon>
        <taxon>Pezizomycotina</taxon>
        <taxon>Sordariomycetes</taxon>
        <taxon>Hypocreomycetidae</taxon>
        <taxon>Hypocreales</taxon>
        <taxon>Hypocreaceae</taxon>
        <taxon>Trichoderma</taxon>
    </lineage>
</organism>
<gene>
    <name evidence="1" type="ORF">TGAMA5MH_02715</name>
</gene>